<evidence type="ECO:0008006" key="3">
    <source>
        <dbReference type="Google" id="ProtNLM"/>
    </source>
</evidence>
<dbReference type="Gene3D" id="2.180.10.10">
    <property type="entry name" value="RHS repeat-associated core"/>
    <property type="match status" value="1"/>
</dbReference>
<name>A0ABS7CRD4_9BACT</name>
<dbReference type="Proteomes" id="UP000813018">
    <property type="component" value="Unassembled WGS sequence"/>
</dbReference>
<dbReference type="PROSITE" id="PS51257">
    <property type="entry name" value="PROKAR_LIPOPROTEIN"/>
    <property type="match status" value="1"/>
</dbReference>
<accession>A0ABS7CRD4</accession>
<dbReference type="RefSeq" id="WP_219876299.1">
    <property type="nucleotide sequence ID" value="NZ_JAHYXK010000003.1"/>
</dbReference>
<evidence type="ECO:0000313" key="1">
    <source>
        <dbReference type="EMBL" id="MBW7466417.1"/>
    </source>
</evidence>
<gene>
    <name evidence="1" type="ORF">K0O23_05005</name>
</gene>
<comment type="caution">
    <text evidence="1">The sequence shown here is derived from an EMBL/GenBank/DDBJ whole genome shotgun (WGS) entry which is preliminary data.</text>
</comment>
<evidence type="ECO:0000313" key="2">
    <source>
        <dbReference type="Proteomes" id="UP000813018"/>
    </source>
</evidence>
<organism evidence="1 2">
    <name type="scientific">Pontibacter aydingkolensis</name>
    <dbReference type="NCBI Taxonomy" id="1911536"/>
    <lineage>
        <taxon>Bacteria</taxon>
        <taxon>Pseudomonadati</taxon>
        <taxon>Bacteroidota</taxon>
        <taxon>Cytophagia</taxon>
        <taxon>Cytophagales</taxon>
        <taxon>Hymenobacteraceae</taxon>
        <taxon>Pontibacter</taxon>
    </lineage>
</organism>
<dbReference type="EMBL" id="JAHYXK010000003">
    <property type="protein sequence ID" value="MBW7466417.1"/>
    <property type="molecule type" value="Genomic_DNA"/>
</dbReference>
<proteinExistence type="predicted"/>
<keyword evidence="2" id="KW-1185">Reference proteome</keyword>
<protein>
    <recommendedName>
        <fullName evidence="3">YD repeat-containing protein</fullName>
    </recommendedName>
</protein>
<sequence length="282" mass="33077">MNKLYLLLSLLIILTGCSKESGTPAPSQEKYVQSVTAYMHYLNGQRVKWSSESYTPEGLISKKEYRGDKRVEEPCFCKVTEVNTYENEVLKERTVQKMFDNSFTKYTYSYSNNRLVEMKEYVNSEYSGTYKYEYDGANHPSRMLHYVADLTEPYLTYTYTYNGAGRVVEENSVYFNGVGNTIKREYDELGNLSRETSEKMGGGYLYVRHVSYYTYDAKGRISEREFSTYTDREFQKWVYHYGDDKQPGSKGRLYSVDVYEATTPDGREYELKGVLRYEYTFL</sequence>
<reference evidence="1 2" key="1">
    <citation type="journal article" date="2016" name="Int. J. Syst. Evol. Microbiol.">
        <title>Pontibacter aydingkolensis sp. nov., isolated from soil of a salt lake.</title>
        <authorList>
            <person name="Osman G."/>
            <person name="Zhang T."/>
            <person name="Lou K."/>
            <person name="Gao Y."/>
            <person name="Chang W."/>
            <person name="Lin Q."/>
            <person name="Yang H.M."/>
            <person name="Huo X.D."/>
            <person name="Wang N."/>
        </authorList>
    </citation>
    <scope>NUCLEOTIDE SEQUENCE [LARGE SCALE GENOMIC DNA]</scope>
    <source>
        <strain evidence="1 2">KACC 19255</strain>
    </source>
</reference>